<dbReference type="PANTHER" id="PTHR43790">
    <property type="entry name" value="CARBOHYDRATE TRANSPORT ATP-BINDING PROTEIN MG119-RELATED"/>
    <property type="match status" value="1"/>
</dbReference>
<dbReference type="InterPro" id="IPR027417">
    <property type="entry name" value="P-loop_NTPase"/>
</dbReference>
<evidence type="ECO:0000256" key="2">
    <source>
        <dbReference type="ARBA" id="ARBA00022597"/>
    </source>
</evidence>
<organism evidence="7 8">
    <name type="scientific">Hypericibacter adhaerens</name>
    <dbReference type="NCBI Taxonomy" id="2602016"/>
    <lineage>
        <taxon>Bacteria</taxon>
        <taxon>Pseudomonadati</taxon>
        <taxon>Pseudomonadota</taxon>
        <taxon>Alphaproteobacteria</taxon>
        <taxon>Rhodospirillales</taxon>
        <taxon>Dongiaceae</taxon>
        <taxon>Hypericibacter</taxon>
    </lineage>
</organism>
<evidence type="ECO:0000256" key="4">
    <source>
        <dbReference type="ARBA" id="ARBA00022741"/>
    </source>
</evidence>
<proteinExistence type="predicted"/>
<keyword evidence="3" id="KW-0677">Repeat</keyword>
<reference evidence="7 8" key="1">
    <citation type="submission" date="2019-08" db="EMBL/GenBank/DDBJ databases">
        <title>Hyperibacter terrae gen. nov., sp. nov. and Hyperibacter viscosus sp. nov., two new members in the family Rhodospirillaceae isolated from the rhizosphere of Hypericum perforatum.</title>
        <authorList>
            <person name="Noviana Z."/>
        </authorList>
    </citation>
    <scope>NUCLEOTIDE SEQUENCE [LARGE SCALE GENOMIC DNA]</scope>
    <source>
        <strain evidence="7 8">R5959</strain>
    </source>
</reference>
<evidence type="ECO:0000313" key="8">
    <source>
        <dbReference type="Proteomes" id="UP000325797"/>
    </source>
</evidence>
<dbReference type="Pfam" id="PF00005">
    <property type="entry name" value="ABC_tran"/>
    <property type="match status" value="2"/>
</dbReference>
<sequence>MQDAKEIVTVRDVRKRFGETVALDGLTVTIRPGEVHAIVGENGSGKSTLAKILSGVLNADSGEVKVLGETPLDPIQARKIGVATIFQEVLVADNLTIVDNLFAGTDTLWRRGRSPADARRQSREMLLRFTGLDLDPDMPVRNLPLSVRQWIVIARALLCNPKVLILDESSAALDLEATAKLHVEIRKLRDAGCCIVIVTHRIAELIRITDRATVLRDGKTVGELVGKEITEANLLALMSPKRSLQEIRPETRNPARIAAGETALSGSRIGVRVGAAPFDFTLRSGEILGVTGLDGQGQSHFLRVAAGILPPFSGRIAAAEGGAERPISSLAEASDHGIVYVSGDRAREGIFPNLSIFENFAIALYRSCFGQFGWIRNGPVDALYQKERQRLAIRAGRASNRITSLSGGNQQKVLIARALAAEPKVIVLDDPARGVDLQTKRDLYIQLKAFTAGGGAVIYLSSEIEEFFDFADRVMVFRNGSLFRTLSGTEIAEHALLAAMFGHTDDIEPLVSKLEEAS</sequence>
<evidence type="ECO:0000256" key="3">
    <source>
        <dbReference type="ARBA" id="ARBA00022737"/>
    </source>
</evidence>
<evidence type="ECO:0000256" key="1">
    <source>
        <dbReference type="ARBA" id="ARBA00022448"/>
    </source>
</evidence>
<dbReference type="SUPFAM" id="SSF52540">
    <property type="entry name" value="P-loop containing nucleoside triphosphate hydrolases"/>
    <property type="match status" value="2"/>
</dbReference>
<gene>
    <name evidence="7" type="primary">rbsA</name>
    <name evidence="7" type="ORF">FRZ61_26820</name>
</gene>
<name>A0A5J6N2D9_9PROT</name>
<dbReference type="Gene3D" id="3.40.50.300">
    <property type="entry name" value="P-loop containing nucleotide triphosphate hydrolases"/>
    <property type="match status" value="2"/>
</dbReference>
<evidence type="ECO:0000313" key="7">
    <source>
        <dbReference type="EMBL" id="QEX22750.1"/>
    </source>
</evidence>
<keyword evidence="4" id="KW-0547">Nucleotide-binding</keyword>
<dbReference type="OrthoDB" id="39350at2"/>
<dbReference type="GO" id="GO:0005524">
    <property type="term" value="F:ATP binding"/>
    <property type="evidence" value="ECO:0007669"/>
    <property type="project" value="UniProtKB-KW"/>
</dbReference>
<dbReference type="InterPro" id="IPR017871">
    <property type="entry name" value="ABC_transporter-like_CS"/>
</dbReference>
<dbReference type="InterPro" id="IPR050107">
    <property type="entry name" value="ABC_carbohydrate_import_ATPase"/>
</dbReference>
<dbReference type="CDD" id="cd03215">
    <property type="entry name" value="ABC_Carb_Monos_II"/>
    <property type="match status" value="1"/>
</dbReference>
<keyword evidence="2" id="KW-0762">Sugar transport</keyword>
<dbReference type="InterPro" id="IPR003593">
    <property type="entry name" value="AAA+_ATPase"/>
</dbReference>
<accession>A0A5J6N2D9</accession>
<dbReference type="SMART" id="SM00382">
    <property type="entry name" value="AAA"/>
    <property type="match status" value="2"/>
</dbReference>
<evidence type="ECO:0000256" key="5">
    <source>
        <dbReference type="ARBA" id="ARBA00022840"/>
    </source>
</evidence>
<dbReference type="CDD" id="cd03216">
    <property type="entry name" value="ABC_Carb_Monos_I"/>
    <property type="match status" value="1"/>
</dbReference>
<dbReference type="AlphaFoldDB" id="A0A5J6N2D9"/>
<dbReference type="PROSITE" id="PS00211">
    <property type="entry name" value="ABC_TRANSPORTER_1"/>
    <property type="match status" value="1"/>
</dbReference>
<dbReference type="EMBL" id="CP042582">
    <property type="protein sequence ID" value="QEX22750.1"/>
    <property type="molecule type" value="Genomic_DNA"/>
</dbReference>
<dbReference type="PROSITE" id="PS50893">
    <property type="entry name" value="ABC_TRANSPORTER_2"/>
    <property type="match status" value="2"/>
</dbReference>
<feature type="domain" description="ABC transporter" evidence="6">
    <location>
        <begin position="257"/>
        <end position="504"/>
    </location>
</feature>
<protein>
    <submittedName>
        <fullName evidence="7">Sugar ABC transporter ATP-binding protein</fullName>
    </submittedName>
</protein>
<keyword evidence="1" id="KW-0813">Transport</keyword>
<dbReference type="KEGG" id="hadh:FRZ61_26820"/>
<keyword evidence="8" id="KW-1185">Reference proteome</keyword>
<dbReference type="PANTHER" id="PTHR43790:SF9">
    <property type="entry name" value="GALACTOFURANOSE TRANSPORTER ATP-BINDING PROTEIN YTFR"/>
    <property type="match status" value="1"/>
</dbReference>
<evidence type="ECO:0000259" key="6">
    <source>
        <dbReference type="PROSITE" id="PS50893"/>
    </source>
</evidence>
<dbReference type="Proteomes" id="UP000325797">
    <property type="component" value="Chromosome"/>
</dbReference>
<dbReference type="GO" id="GO:0016887">
    <property type="term" value="F:ATP hydrolysis activity"/>
    <property type="evidence" value="ECO:0007669"/>
    <property type="project" value="InterPro"/>
</dbReference>
<dbReference type="RefSeq" id="WP_151118203.1">
    <property type="nucleotide sequence ID" value="NZ_CP042582.1"/>
</dbReference>
<dbReference type="InterPro" id="IPR003439">
    <property type="entry name" value="ABC_transporter-like_ATP-bd"/>
</dbReference>
<keyword evidence="5 7" id="KW-0067">ATP-binding</keyword>
<feature type="domain" description="ABC transporter" evidence="6">
    <location>
        <begin position="8"/>
        <end position="242"/>
    </location>
</feature>